<organism evidence="2 3">
    <name type="scientific">Kingdonia uniflora</name>
    <dbReference type="NCBI Taxonomy" id="39325"/>
    <lineage>
        <taxon>Eukaryota</taxon>
        <taxon>Viridiplantae</taxon>
        <taxon>Streptophyta</taxon>
        <taxon>Embryophyta</taxon>
        <taxon>Tracheophyta</taxon>
        <taxon>Spermatophyta</taxon>
        <taxon>Magnoliopsida</taxon>
        <taxon>Ranunculales</taxon>
        <taxon>Circaeasteraceae</taxon>
        <taxon>Kingdonia</taxon>
    </lineage>
</organism>
<dbReference type="EMBL" id="JACGCM010001293">
    <property type="protein sequence ID" value="KAF6156886.1"/>
    <property type="molecule type" value="Genomic_DNA"/>
</dbReference>
<keyword evidence="1" id="KW-0472">Membrane</keyword>
<evidence type="ECO:0000313" key="3">
    <source>
        <dbReference type="Proteomes" id="UP000541444"/>
    </source>
</evidence>
<keyword evidence="3" id="KW-1185">Reference proteome</keyword>
<comment type="caution">
    <text evidence="2">The sequence shown here is derived from an EMBL/GenBank/DDBJ whole genome shotgun (WGS) entry which is preliminary data.</text>
</comment>
<evidence type="ECO:0000256" key="1">
    <source>
        <dbReference type="SAM" id="Phobius"/>
    </source>
</evidence>
<evidence type="ECO:0000313" key="2">
    <source>
        <dbReference type="EMBL" id="KAF6156886.1"/>
    </source>
</evidence>
<feature type="transmembrane region" description="Helical" evidence="1">
    <location>
        <begin position="36"/>
        <end position="54"/>
    </location>
</feature>
<gene>
    <name evidence="2" type="ORF">GIB67_000426</name>
</gene>
<keyword evidence="1" id="KW-0812">Transmembrane</keyword>
<keyword evidence="1" id="KW-1133">Transmembrane helix</keyword>
<feature type="non-terminal residue" evidence="2">
    <location>
        <position position="1"/>
    </location>
</feature>
<accession>A0A7J7MPS0</accession>
<protein>
    <submittedName>
        <fullName evidence="2">Uncharacterized protein</fullName>
    </submittedName>
</protein>
<dbReference type="AlphaFoldDB" id="A0A7J7MPS0"/>
<reference evidence="2 3" key="1">
    <citation type="journal article" date="2020" name="IScience">
        <title>Genome Sequencing of the Endangered Kingdonia uniflora (Circaeasteraceae, Ranunculales) Reveals Potential Mechanisms of Evolutionary Specialization.</title>
        <authorList>
            <person name="Sun Y."/>
            <person name="Deng T."/>
            <person name="Zhang A."/>
            <person name="Moore M.J."/>
            <person name="Landis J.B."/>
            <person name="Lin N."/>
            <person name="Zhang H."/>
            <person name="Zhang X."/>
            <person name="Huang J."/>
            <person name="Zhang X."/>
            <person name="Sun H."/>
            <person name="Wang H."/>
        </authorList>
    </citation>
    <scope>NUCLEOTIDE SEQUENCE [LARGE SCALE GENOMIC DNA]</scope>
    <source>
        <strain evidence="2">TB1705</strain>
        <tissue evidence="2">Leaf</tissue>
    </source>
</reference>
<sequence>MGKFSIISIVEIDNIWMGKLSATIADRYKFCLMGKLSCLFFMFWSFLYDFIMHFCI</sequence>
<name>A0A7J7MPS0_9MAGN</name>
<dbReference type="Proteomes" id="UP000541444">
    <property type="component" value="Unassembled WGS sequence"/>
</dbReference>
<proteinExistence type="predicted"/>